<evidence type="ECO:0000259" key="2">
    <source>
        <dbReference type="Pfam" id="PF06114"/>
    </source>
</evidence>
<dbReference type="InterPro" id="IPR052345">
    <property type="entry name" value="Rad_response_metalloprotease"/>
</dbReference>
<dbReference type="Proteomes" id="UP000274271">
    <property type="component" value="Unassembled WGS sequence"/>
</dbReference>
<keyword evidence="1" id="KW-0175">Coiled coil</keyword>
<evidence type="ECO:0000313" key="3">
    <source>
        <dbReference type="EMBL" id="RRB15166.1"/>
    </source>
</evidence>
<dbReference type="Pfam" id="PF06114">
    <property type="entry name" value="Peptidase_M78"/>
    <property type="match status" value="1"/>
</dbReference>
<name>A0A3P1CQ23_9BACT</name>
<dbReference type="InterPro" id="IPR010359">
    <property type="entry name" value="IrrE_HExxH"/>
</dbReference>
<feature type="domain" description="IrrE N-terminal-like" evidence="2">
    <location>
        <begin position="184"/>
        <end position="254"/>
    </location>
</feature>
<evidence type="ECO:0000256" key="1">
    <source>
        <dbReference type="SAM" id="Coils"/>
    </source>
</evidence>
<dbReference type="OrthoDB" id="9796786at2"/>
<dbReference type="Gene3D" id="1.10.10.2910">
    <property type="match status" value="1"/>
</dbReference>
<sequence>MKAIEFNVKRLDHLMTQFRVSKNELLSKISEKLKKPITEKDVFRGRIKLGTLKKIDKIFNKGLEYYTDPSDPIESKSESIFFRKDIFNADLNLGAKRLVNKFEEDKLFFLALNRMIDYKVDRKLPVFKINEKARNVADKVREFLNPEHAFDAKQFLQNFIDQLAENNILVFEFIEHPGTKERANIKGMFLAPNVIALNRNKDSRKQEIFTLAHELGHYLLNQEEIDDNIIVRASNYNAGNAIERWCSDFAYYFLAGKYSEIIDELGQANPENDFHHDIIEDIGIATQLSKASIYTRLLLNDKIDAGYYNKVIATLDKQWLESKIQRDKASKAKLEEEKRKAEAEGRTFFLPPPKPIISPLYKRTLKGALYNGLITERDFCKRLYLSSKNLDSYLQI</sequence>
<comment type="caution">
    <text evidence="3">The sequence shown here is derived from an EMBL/GenBank/DDBJ whole genome shotgun (WGS) entry which is preliminary data.</text>
</comment>
<evidence type="ECO:0000313" key="4">
    <source>
        <dbReference type="Proteomes" id="UP000274271"/>
    </source>
</evidence>
<accession>A0A3P1CQ23</accession>
<gene>
    <name evidence="3" type="ORF">EHT87_11510</name>
</gene>
<protein>
    <submittedName>
        <fullName evidence="3">ImmA/IrrE family metallo-endopeptidase</fullName>
    </submittedName>
</protein>
<feature type="coiled-coil region" evidence="1">
    <location>
        <begin position="317"/>
        <end position="346"/>
    </location>
</feature>
<reference evidence="3 4" key="1">
    <citation type="submission" date="2018-11" db="EMBL/GenBank/DDBJ databases">
        <authorList>
            <person name="Zhou Z."/>
            <person name="Wang G."/>
        </authorList>
    </citation>
    <scope>NUCLEOTIDE SEQUENCE [LARGE SCALE GENOMIC DNA]</scope>
    <source>
        <strain evidence="3 4">KCTC42998</strain>
    </source>
</reference>
<proteinExistence type="predicted"/>
<dbReference type="AlphaFoldDB" id="A0A3P1CQ23"/>
<keyword evidence="4" id="KW-1185">Reference proteome</keyword>
<dbReference type="RefSeq" id="WP_124906770.1">
    <property type="nucleotide sequence ID" value="NZ_RQJP01000002.1"/>
</dbReference>
<dbReference type="PANTHER" id="PTHR43236">
    <property type="entry name" value="ANTITOXIN HIGA1"/>
    <property type="match status" value="1"/>
</dbReference>
<organism evidence="3 4">
    <name type="scientific">Larkinella knui</name>
    <dbReference type="NCBI Taxonomy" id="2025310"/>
    <lineage>
        <taxon>Bacteria</taxon>
        <taxon>Pseudomonadati</taxon>
        <taxon>Bacteroidota</taxon>
        <taxon>Cytophagia</taxon>
        <taxon>Cytophagales</taxon>
        <taxon>Spirosomataceae</taxon>
        <taxon>Larkinella</taxon>
    </lineage>
</organism>
<dbReference type="PANTHER" id="PTHR43236:SF1">
    <property type="entry name" value="BLL7220 PROTEIN"/>
    <property type="match status" value="1"/>
</dbReference>
<dbReference type="EMBL" id="RQJP01000002">
    <property type="protein sequence ID" value="RRB15166.1"/>
    <property type="molecule type" value="Genomic_DNA"/>
</dbReference>